<proteinExistence type="predicted"/>
<accession>A0A0F9EMW1</accession>
<sequence>MTTREIARRPSDMRCRAIEIGTKRDPVVQQCQEPITFVLSDGSMVSEDPGTRGEDDSLAYWSIFCVIHRTKRNVDRVADVRDEDGNRAYGPQRILEGQSADPWTESVEGGKRWSSRG</sequence>
<dbReference type="AlphaFoldDB" id="A0A0F9EMW1"/>
<organism evidence="2">
    <name type="scientific">marine sediment metagenome</name>
    <dbReference type="NCBI Taxonomy" id="412755"/>
    <lineage>
        <taxon>unclassified sequences</taxon>
        <taxon>metagenomes</taxon>
        <taxon>ecological metagenomes</taxon>
    </lineage>
</organism>
<feature type="region of interest" description="Disordered" evidence="1">
    <location>
        <begin position="83"/>
        <end position="117"/>
    </location>
</feature>
<comment type="caution">
    <text evidence="2">The sequence shown here is derived from an EMBL/GenBank/DDBJ whole genome shotgun (WGS) entry which is preliminary data.</text>
</comment>
<evidence type="ECO:0000313" key="2">
    <source>
        <dbReference type="EMBL" id="KKL75384.1"/>
    </source>
</evidence>
<evidence type="ECO:0000256" key="1">
    <source>
        <dbReference type="SAM" id="MobiDB-lite"/>
    </source>
</evidence>
<gene>
    <name evidence="2" type="ORF">LCGC14_2055430</name>
</gene>
<dbReference type="EMBL" id="LAZR01024366">
    <property type="protein sequence ID" value="KKL75384.1"/>
    <property type="molecule type" value="Genomic_DNA"/>
</dbReference>
<reference evidence="2" key="1">
    <citation type="journal article" date="2015" name="Nature">
        <title>Complex archaea that bridge the gap between prokaryotes and eukaryotes.</title>
        <authorList>
            <person name="Spang A."/>
            <person name="Saw J.H."/>
            <person name="Jorgensen S.L."/>
            <person name="Zaremba-Niedzwiedzka K."/>
            <person name="Martijn J."/>
            <person name="Lind A.E."/>
            <person name="van Eijk R."/>
            <person name="Schleper C."/>
            <person name="Guy L."/>
            <person name="Ettema T.J."/>
        </authorList>
    </citation>
    <scope>NUCLEOTIDE SEQUENCE</scope>
</reference>
<protein>
    <submittedName>
        <fullName evidence="2">Uncharacterized protein</fullName>
    </submittedName>
</protein>
<name>A0A0F9EMW1_9ZZZZ</name>